<dbReference type="Gene3D" id="3.30.450.40">
    <property type="match status" value="1"/>
</dbReference>
<accession>A0A809RHA7</accession>
<evidence type="ECO:0000259" key="1">
    <source>
        <dbReference type="PROSITE" id="PS50887"/>
    </source>
</evidence>
<dbReference type="SUPFAM" id="SSF55781">
    <property type="entry name" value="GAF domain-like"/>
    <property type="match status" value="1"/>
</dbReference>
<dbReference type="NCBIfam" id="TIGR00254">
    <property type="entry name" value="GGDEF"/>
    <property type="match status" value="1"/>
</dbReference>
<name>A0A809RHA7_9BACT</name>
<dbReference type="SMART" id="SM00267">
    <property type="entry name" value="GGDEF"/>
    <property type="match status" value="1"/>
</dbReference>
<dbReference type="Gene3D" id="3.30.70.270">
    <property type="match status" value="1"/>
</dbReference>
<dbReference type="InterPro" id="IPR043128">
    <property type="entry name" value="Rev_trsase/Diguanyl_cyclase"/>
</dbReference>
<dbReference type="GO" id="GO:0005886">
    <property type="term" value="C:plasma membrane"/>
    <property type="evidence" value="ECO:0007669"/>
    <property type="project" value="TreeGrafter"/>
</dbReference>
<gene>
    <name evidence="2" type="ORF">NPRO_14600</name>
</gene>
<evidence type="ECO:0000313" key="3">
    <source>
        <dbReference type="Proteomes" id="UP000662873"/>
    </source>
</evidence>
<reference evidence="2" key="1">
    <citation type="journal article" name="DNA Res.">
        <title>The physiological potential of anammox bacteria as revealed by their core genome structure.</title>
        <authorList>
            <person name="Okubo T."/>
            <person name="Toyoda A."/>
            <person name="Fukuhara K."/>
            <person name="Uchiyama I."/>
            <person name="Harigaya Y."/>
            <person name="Kuroiwa M."/>
            <person name="Suzuki T."/>
            <person name="Murakami Y."/>
            <person name="Suwa Y."/>
            <person name="Takami H."/>
        </authorList>
    </citation>
    <scope>NUCLEOTIDE SEQUENCE</scope>
    <source>
        <strain evidence="2">317325-2</strain>
    </source>
</reference>
<protein>
    <submittedName>
        <fullName evidence="2">Diguanylate-cyclase</fullName>
    </submittedName>
</protein>
<dbReference type="InterPro" id="IPR050469">
    <property type="entry name" value="Diguanylate_Cyclase"/>
</dbReference>
<feature type="domain" description="GGDEF" evidence="1">
    <location>
        <begin position="312"/>
        <end position="446"/>
    </location>
</feature>
<dbReference type="PANTHER" id="PTHR45138:SF9">
    <property type="entry name" value="DIGUANYLATE CYCLASE DGCM-RELATED"/>
    <property type="match status" value="1"/>
</dbReference>
<sequence>MLDLPEPALISDLEPANVGVALVDGLGFVRRAWGLAGTFFDRFGERSLLISEFGPLVESALGGQSGSLYTEGVRFLASPIAYGNTQEALLLATCAREERVFRGRASRSSLEADLLKELGAVTSAHTEIDGLCAAAIHALASRLDPAAAMLWIPEDGVNPLRLAAHTGINRKGAHLLKQIQSSQGATCLAELVADCRKPLFLDGVGDNPLSASLEAEICYLKPGGVSLMPLMAGDSLMGVLEIVAKHHQANFRDFQEFHSVLSEHLALALNKAYLFERFKSLASNDPLTGIANHRTLQEFLHLRIAEAERTEQPIGALMIDVDHFRSFNEEEGHDVGDGVLQEVALALKQCVRQYDLAARYGGEEFTAVLPGSDLEESLGTAERIRSKIESLKLQTPSGRERPLTVSIGVAVYPSHAQGASSLLRAADTALFEAKRSGRNRVALYSGGPVGDGTRFAIALEDLWEWVPAGRKSKTKALCAELDLAIEKTAQNLKLSSAQVHLLRCLGVVAGEYRRARSAQSLSKLKRMEASPDLRILLPSLNALGERFDGKGAAGTVGPRIPFLARLYDVFEQWVLYGEQALARDPGRFDPEVLDSIAGFESAA</sequence>
<evidence type="ECO:0000313" key="2">
    <source>
        <dbReference type="EMBL" id="BBO23865.1"/>
    </source>
</evidence>
<dbReference type="EMBL" id="AP021858">
    <property type="protein sequence ID" value="BBO23865.1"/>
    <property type="molecule type" value="Genomic_DNA"/>
</dbReference>
<dbReference type="InterPro" id="IPR029016">
    <property type="entry name" value="GAF-like_dom_sf"/>
</dbReference>
<dbReference type="GO" id="GO:0043709">
    <property type="term" value="P:cell adhesion involved in single-species biofilm formation"/>
    <property type="evidence" value="ECO:0007669"/>
    <property type="project" value="TreeGrafter"/>
</dbReference>
<dbReference type="CDD" id="cd01949">
    <property type="entry name" value="GGDEF"/>
    <property type="match status" value="1"/>
</dbReference>
<dbReference type="SUPFAM" id="SSF55073">
    <property type="entry name" value="Nucleotide cyclase"/>
    <property type="match status" value="1"/>
</dbReference>
<dbReference type="InterPro" id="IPR029787">
    <property type="entry name" value="Nucleotide_cyclase"/>
</dbReference>
<dbReference type="FunFam" id="3.30.70.270:FF:000001">
    <property type="entry name" value="Diguanylate cyclase domain protein"/>
    <property type="match status" value="1"/>
</dbReference>
<dbReference type="KEGG" id="npy:NPRO_14600"/>
<dbReference type="Proteomes" id="UP000662873">
    <property type="component" value="Chromosome"/>
</dbReference>
<dbReference type="PANTHER" id="PTHR45138">
    <property type="entry name" value="REGULATORY COMPONENTS OF SENSORY TRANSDUCTION SYSTEM"/>
    <property type="match status" value="1"/>
</dbReference>
<dbReference type="AlphaFoldDB" id="A0A809RHA7"/>
<dbReference type="GO" id="GO:1902201">
    <property type="term" value="P:negative regulation of bacterial-type flagellum-dependent cell motility"/>
    <property type="evidence" value="ECO:0007669"/>
    <property type="project" value="TreeGrafter"/>
</dbReference>
<dbReference type="GO" id="GO:0052621">
    <property type="term" value="F:diguanylate cyclase activity"/>
    <property type="evidence" value="ECO:0007669"/>
    <property type="project" value="TreeGrafter"/>
</dbReference>
<dbReference type="InterPro" id="IPR000160">
    <property type="entry name" value="GGDEF_dom"/>
</dbReference>
<proteinExistence type="predicted"/>
<dbReference type="Pfam" id="PF00990">
    <property type="entry name" value="GGDEF"/>
    <property type="match status" value="1"/>
</dbReference>
<organism evidence="2 3">
    <name type="scientific">Candidatus Nitrosymbiomonas proteolyticus</name>
    <dbReference type="NCBI Taxonomy" id="2608984"/>
    <lineage>
        <taxon>Bacteria</taxon>
        <taxon>Bacillati</taxon>
        <taxon>Armatimonadota</taxon>
        <taxon>Armatimonadota incertae sedis</taxon>
        <taxon>Candidatus Nitrosymbiomonas</taxon>
    </lineage>
</organism>
<dbReference type="PROSITE" id="PS50887">
    <property type="entry name" value="GGDEF"/>
    <property type="match status" value="1"/>
</dbReference>